<evidence type="ECO:0000313" key="2">
    <source>
        <dbReference type="Proteomes" id="UP000191554"/>
    </source>
</evidence>
<dbReference type="Proteomes" id="UP000191554">
    <property type="component" value="Unassembled WGS sequence"/>
</dbReference>
<reference evidence="1 2" key="1">
    <citation type="submission" date="2017-03" db="EMBL/GenBank/DDBJ databases">
        <title>Genome sequence of Clostridium hungatei DSM 14427.</title>
        <authorList>
            <person name="Poehlein A."/>
            <person name="Daniel R."/>
        </authorList>
    </citation>
    <scope>NUCLEOTIDE SEQUENCE [LARGE SCALE GENOMIC DNA]</scope>
    <source>
        <strain evidence="1 2">DSM 14427</strain>
    </source>
</reference>
<protein>
    <submittedName>
        <fullName evidence="1">Uncharacterized protein</fullName>
    </submittedName>
</protein>
<dbReference type="EMBL" id="MZGX01000036">
    <property type="protein sequence ID" value="OPX42033.1"/>
    <property type="molecule type" value="Genomic_DNA"/>
</dbReference>
<evidence type="ECO:0000313" key="1">
    <source>
        <dbReference type="EMBL" id="OPX42033.1"/>
    </source>
</evidence>
<sequence length="37" mass="3994">MNIKEIIAGSHLALRLEKQAIALDKDNPDACKNNSAS</sequence>
<gene>
    <name evidence="1" type="ORF">CLHUN_40920</name>
</gene>
<keyword evidence="2" id="KW-1185">Reference proteome</keyword>
<proteinExistence type="predicted"/>
<organism evidence="1 2">
    <name type="scientific">Ruminiclostridium hungatei</name>
    <name type="common">Clostridium hungatei</name>
    <dbReference type="NCBI Taxonomy" id="48256"/>
    <lineage>
        <taxon>Bacteria</taxon>
        <taxon>Bacillati</taxon>
        <taxon>Bacillota</taxon>
        <taxon>Clostridia</taxon>
        <taxon>Eubacteriales</taxon>
        <taxon>Oscillospiraceae</taxon>
        <taxon>Ruminiclostridium</taxon>
    </lineage>
</organism>
<name>A0A1V4SE69_RUMHU</name>
<comment type="caution">
    <text evidence="1">The sequence shown here is derived from an EMBL/GenBank/DDBJ whole genome shotgun (WGS) entry which is preliminary data.</text>
</comment>
<dbReference type="AlphaFoldDB" id="A0A1V4SE69"/>
<accession>A0A1V4SE69</accession>
<dbReference type="STRING" id="48256.CLHUN_40920"/>